<name>A0A2H1GFI8_ZYMTR</name>
<evidence type="ECO:0000256" key="1">
    <source>
        <dbReference type="SAM" id="MobiDB-lite"/>
    </source>
</evidence>
<evidence type="ECO:0000313" key="2">
    <source>
        <dbReference type="EMBL" id="SMR52323.1"/>
    </source>
</evidence>
<feature type="compositionally biased region" description="Low complexity" evidence="1">
    <location>
        <begin position="99"/>
        <end position="113"/>
    </location>
</feature>
<dbReference type="AlphaFoldDB" id="A0A2H1GFI8"/>
<reference evidence="3" key="1">
    <citation type="submission" date="2017-05" db="EMBL/GenBank/DDBJ databases">
        <authorList>
            <person name="Song R."/>
            <person name="Chenine A.L."/>
            <person name="Ruprecht R.M."/>
        </authorList>
    </citation>
    <scope>NUCLEOTIDE SEQUENCE [LARGE SCALE GENOMIC DNA]</scope>
</reference>
<organism evidence="2 3">
    <name type="scientific">Zymoseptoria tritici ST99CH_1E4</name>
    <dbReference type="NCBI Taxonomy" id="1276532"/>
    <lineage>
        <taxon>Eukaryota</taxon>
        <taxon>Fungi</taxon>
        <taxon>Dikarya</taxon>
        <taxon>Ascomycota</taxon>
        <taxon>Pezizomycotina</taxon>
        <taxon>Dothideomycetes</taxon>
        <taxon>Dothideomycetidae</taxon>
        <taxon>Mycosphaerellales</taxon>
        <taxon>Mycosphaerellaceae</taxon>
        <taxon>Zymoseptoria</taxon>
    </lineage>
</organism>
<protein>
    <submittedName>
        <fullName evidence="2">Uncharacterized protein</fullName>
    </submittedName>
</protein>
<dbReference type="Proteomes" id="UP000245764">
    <property type="component" value="Chromosome 5"/>
</dbReference>
<feature type="region of interest" description="Disordered" evidence="1">
    <location>
        <begin position="132"/>
        <end position="153"/>
    </location>
</feature>
<sequence>MPPPFDFSPSSHAHFLQMGSNVDPKLEPVEATSSQEPYFAQSPFGYQVNIPCTKLKDAFCSRKPVSNMSRMVTDVPRSASQVADADESDKASKAELERQLQAAQDAQQTAVQQRTKDAEELQNRFEERIARFKQQAKDQDKKRREEITKATDSLTQANAQLSTATTQLEKTRTDLAEMQRATEVAEKKANFQMAWRDLLKAKIAVVQKAVLETPNKSIKEVWEVADKARPALSAAAKPVQRTSADPAAIDELALNVPSSSGLRTATANSAATAESITNPILHRMKVNVFVTTPHDCDGTAETAKTEDESVFLAAARSLEAFPRFPGVPMKKRVRDWTDNPMATGEASQSASIFSAEDIPANILEGAKVLASAAVWRYMMPTRQHIDIIIKVTHDISFRPYQHEHLQTALFKHVNDVQTRMLDWLEVRMYRFVEQTGGHDVWKNTTAVQRMEAYSAALKQYPVSIFTGLLGADTAAHLDLGSVWGKHGDVDLAQREHCDIVFVLMCEFAFICTIEPMNKPLSETSRRINRTRFLDAVKTLVYDEPASVTLEPRLGGLGDIPFLGFRGGSADSDVAALMTSRIAGSESDVSKLFVPPPFVRPDTIAGTKRKHADII</sequence>
<dbReference type="EMBL" id="LT854257">
    <property type="protein sequence ID" value="SMR52323.1"/>
    <property type="molecule type" value="Genomic_DNA"/>
</dbReference>
<proteinExistence type="predicted"/>
<gene>
    <name evidence="2" type="ORF">ZT1E4_G5750</name>
</gene>
<accession>A0A2H1GFI8</accession>
<feature type="compositionally biased region" description="Basic and acidic residues" evidence="1">
    <location>
        <begin position="88"/>
        <end position="98"/>
    </location>
</feature>
<feature type="region of interest" description="Disordered" evidence="1">
    <location>
        <begin position="71"/>
        <end position="119"/>
    </location>
</feature>
<feature type="compositionally biased region" description="Basic and acidic residues" evidence="1">
    <location>
        <begin position="132"/>
        <end position="149"/>
    </location>
</feature>
<evidence type="ECO:0000313" key="3">
    <source>
        <dbReference type="Proteomes" id="UP000245764"/>
    </source>
</evidence>